<evidence type="ECO:0000256" key="5">
    <source>
        <dbReference type="ARBA" id="ARBA00023052"/>
    </source>
</evidence>
<dbReference type="Proteomes" id="UP001387364">
    <property type="component" value="Chromosome"/>
</dbReference>
<accession>A0ABZ2N459</accession>
<name>A0ABZ2N459_9BACI</name>
<keyword evidence="1 7" id="KW-0474">Menaquinone biosynthesis</keyword>
<dbReference type="PIRSF" id="PIRSF004983">
    <property type="entry name" value="MenD"/>
    <property type="match status" value="1"/>
</dbReference>
<evidence type="ECO:0000256" key="6">
    <source>
        <dbReference type="ARBA" id="ARBA00023211"/>
    </source>
</evidence>
<evidence type="ECO:0000313" key="12">
    <source>
        <dbReference type="Proteomes" id="UP001387364"/>
    </source>
</evidence>
<dbReference type="Gene3D" id="3.40.50.970">
    <property type="match status" value="2"/>
</dbReference>
<feature type="domain" description="Thiamine pyrophosphate enzyme N-terminal TPP-binding" evidence="9">
    <location>
        <begin position="14"/>
        <end position="125"/>
    </location>
</feature>
<comment type="subunit">
    <text evidence="7">Homodimer.</text>
</comment>
<keyword evidence="12" id="KW-1185">Reference proteome</keyword>
<sequence>MSDRQKDLTLYNAHFIDGLAKAGVDSAVISPGSRSTPMAILLAEHPDIKVYIQIDERSAAFFALGLAKASNKPVALLCTSGTAAANYYPAVVEAKNARVPLIVLTSDRPHELRDVGAPQAIDQNQLYGTHVKWSAEMALPDSDENMLRYVRSAAAKSVYLASQAPAGPVHLNFPFREPLIPLYDGIFDGEEFGERNSLLLTEGKRTLPQENIEKLAHFLREKEKGIIVCGELAAEGFKEAVLALAEALGYPILADPLSGLRSGQSSESVVIDSYDAFLRSDQMKKTAAFDVVLRFGAMPVSKALTQYLKTHLNKEHLVIDGGGGWRDPIIASSHMIACDETDFCLKLGHALKKDQLNSAWLTKWIKINELAKAKMKEVQQHEELDEGKLFYQVLQKLPDESSLFVGNSMPIRDLDSFFFAQQKNIHLYANRGANGIDGLVSSALGVAAADSSLYLILGDLSFFHDLNGLLAAKLNGIKMTVIVINNNGGGIFSYLPQSSEPKHFEKLFGTPADLDFVHASKLYGGDYLKVTDMEMLHEAMAKAQEADGLFIIEAVTDREKNVVAHRQLWEKVSQEINEWLVGDDEWS</sequence>
<keyword evidence="5 7" id="KW-0786">Thiamine pyrophosphate</keyword>
<evidence type="ECO:0000313" key="11">
    <source>
        <dbReference type="EMBL" id="WXB92388.1"/>
    </source>
</evidence>
<evidence type="ECO:0000259" key="8">
    <source>
        <dbReference type="Pfam" id="PF02775"/>
    </source>
</evidence>
<evidence type="ECO:0000256" key="4">
    <source>
        <dbReference type="ARBA" id="ARBA00022842"/>
    </source>
</evidence>
<keyword evidence="4 7" id="KW-0460">Magnesium</keyword>
<evidence type="ECO:0000259" key="9">
    <source>
        <dbReference type="Pfam" id="PF02776"/>
    </source>
</evidence>
<feature type="domain" description="Thiamine pyrophosphate enzyme TPP-binding" evidence="8">
    <location>
        <begin position="439"/>
        <end position="553"/>
    </location>
</feature>
<dbReference type="GO" id="GO:0070204">
    <property type="term" value="F:2-succinyl-5-enolpyruvyl-6-hydroxy-3-cyclohexene-1-carboxylic-acid synthase activity"/>
    <property type="evidence" value="ECO:0007669"/>
    <property type="project" value="UniProtKB-EC"/>
</dbReference>
<dbReference type="SUPFAM" id="SSF52467">
    <property type="entry name" value="DHS-like NAD/FAD-binding domain"/>
    <property type="match status" value="1"/>
</dbReference>
<dbReference type="EMBL" id="CP147404">
    <property type="protein sequence ID" value="WXB92388.1"/>
    <property type="molecule type" value="Genomic_DNA"/>
</dbReference>
<comment type="cofactor">
    <cofactor evidence="7">
        <name>Mg(2+)</name>
        <dbReference type="ChEBI" id="CHEBI:18420"/>
    </cofactor>
    <cofactor evidence="7">
        <name>Mn(2+)</name>
        <dbReference type="ChEBI" id="CHEBI:29035"/>
    </cofactor>
</comment>
<reference evidence="11 12" key="1">
    <citation type="submission" date="2024-02" db="EMBL/GenBank/DDBJ databases">
        <title>Seven novel Bacillus-like species.</title>
        <authorList>
            <person name="Liu G."/>
        </authorList>
    </citation>
    <scope>NUCLEOTIDE SEQUENCE [LARGE SCALE GENOMIC DNA]</scope>
    <source>
        <strain evidence="11 12">FJAT-52991</strain>
    </source>
</reference>
<keyword evidence="3 7" id="KW-0479">Metal-binding</keyword>
<dbReference type="CDD" id="cd02009">
    <property type="entry name" value="TPP_SHCHC_synthase"/>
    <property type="match status" value="1"/>
</dbReference>
<dbReference type="InterPro" id="IPR011766">
    <property type="entry name" value="TPP_enzyme_TPP-bd"/>
</dbReference>
<dbReference type="PANTHER" id="PTHR42916">
    <property type="entry name" value="2-SUCCINYL-5-ENOLPYRUVYL-6-HYDROXY-3-CYCLOHEXENE-1-CARBOXYLATE SYNTHASE"/>
    <property type="match status" value="1"/>
</dbReference>
<comment type="function">
    <text evidence="7">Catalyzes the thiamine diphosphate-dependent decarboxylation of 2-oxoglutarate and the subsequent addition of the resulting succinic semialdehyde-thiamine pyrophosphate anion to isochorismate to yield 2-succinyl-5-enolpyruvyl-6-hydroxy-3-cyclohexene-1-carboxylate (SEPHCHC).</text>
</comment>
<comment type="pathway">
    <text evidence="7">Quinol/quinone metabolism; 1,4-dihydroxy-2-naphthoate biosynthesis; 1,4-dihydroxy-2-naphthoate from chorismate: step 2/7.</text>
</comment>
<keyword evidence="2 7" id="KW-0808">Transferase</keyword>
<organism evidence="11 12">
    <name type="scientific">Bacillus kandeliae</name>
    <dbReference type="NCBI Taxonomy" id="3129297"/>
    <lineage>
        <taxon>Bacteria</taxon>
        <taxon>Bacillati</taxon>
        <taxon>Bacillota</taxon>
        <taxon>Bacilli</taxon>
        <taxon>Bacillales</taxon>
        <taxon>Bacillaceae</taxon>
        <taxon>Bacillus</taxon>
    </lineage>
</organism>
<gene>
    <name evidence="7 11" type="primary">menD</name>
    <name evidence="11" type="ORF">WDJ61_14150</name>
</gene>
<dbReference type="InterPro" id="IPR032264">
    <property type="entry name" value="MenD_middle"/>
</dbReference>
<protein>
    <recommendedName>
        <fullName evidence="7">2-succinyl-5-enolpyruvyl-6-hydroxy-3-cyclohexene-1-carboxylate synthase</fullName>
        <shortName evidence="7">SEPHCHC synthase</shortName>
        <ecNumber evidence="7">2.2.1.9</ecNumber>
    </recommendedName>
    <alternativeName>
        <fullName evidence="7">Menaquinone biosynthesis protein MenD</fullName>
    </alternativeName>
</protein>
<dbReference type="InterPro" id="IPR029035">
    <property type="entry name" value="DHS-like_NAD/FAD-binding_dom"/>
</dbReference>
<comment type="cofactor">
    <cofactor evidence="7">
        <name>thiamine diphosphate</name>
        <dbReference type="ChEBI" id="CHEBI:58937"/>
    </cofactor>
    <text evidence="7">Binds 1 thiamine pyrophosphate per subunit.</text>
</comment>
<dbReference type="Gene3D" id="3.40.50.1220">
    <property type="entry name" value="TPP-binding domain"/>
    <property type="match status" value="1"/>
</dbReference>
<feature type="domain" description="Menaquinone biosynthesis protein MenD middle" evidence="10">
    <location>
        <begin position="220"/>
        <end position="405"/>
    </location>
</feature>
<proteinExistence type="inferred from homology"/>
<dbReference type="NCBIfam" id="TIGR00173">
    <property type="entry name" value="menD"/>
    <property type="match status" value="1"/>
</dbReference>
<dbReference type="SUPFAM" id="SSF52518">
    <property type="entry name" value="Thiamin diphosphate-binding fold (THDP-binding)"/>
    <property type="match status" value="2"/>
</dbReference>
<keyword evidence="6 7" id="KW-0464">Manganese</keyword>
<dbReference type="CDD" id="cd07037">
    <property type="entry name" value="TPP_PYR_MenD"/>
    <property type="match status" value="1"/>
</dbReference>
<comment type="catalytic activity">
    <reaction evidence="7">
        <text>isochorismate + 2-oxoglutarate + H(+) = 5-enolpyruvoyl-6-hydroxy-2-succinyl-cyclohex-3-ene-1-carboxylate + CO2</text>
        <dbReference type="Rhea" id="RHEA:25593"/>
        <dbReference type="ChEBI" id="CHEBI:15378"/>
        <dbReference type="ChEBI" id="CHEBI:16526"/>
        <dbReference type="ChEBI" id="CHEBI:16810"/>
        <dbReference type="ChEBI" id="CHEBI:29780"/>
        <dbReference type="ChEBI" id="CHEBI:58818"/>
        <dbReference type="EC" id="2.2.1.9"/>
    </reaction>
</comment>
<dbReference type="Pfam" id="PF02776">
    <property type="entry name" value="TPP_enzyme_N"/>
    <property type="match status" value="1"/>
</dbReference>
<evidence type="ECO:0000256" key="3">
    <source>
        <dbReference type="ARBA" id="ARBA00022723"/>
    </source>
</evidence>
<evidence type="ECO:0000256" key="2">
    <source>
        <dbReference type="ARBA" id="ARBA00022679"/>
    </source>
</evidence>
<evidence type="ECO:0000259" key="10">
    <source>
        <dbReference type="Pfam" id="PF16582"/>
    </source>
</evidence>
<dbReference type="Pfam" id="PF16582">
    <property type="entry name" value="TPP_enzyme_M_2"/>
    <property type="match status" value="1"/>
</dbReference>
<dbReference type="PANTHER" id="PTHR42916:SF1">
    <property type="entry name" value="PROTEIN PHYLLO, CHLOROPLASTIC"/>
    <property type="match status" value="1"/>
</dbReference>
<evidence type="ECO:0000256" key="1">
    <source>
        <dbReference type="ARBA" id="ARBA00022428"/>
    </source>
</evidence>
<dbReference type="InterPro" id="IPR004433">
    <property type="entry name" value="MenaQ_synth_MenD"/>
</dbReference>
<evidence type="ECO:0000256" key="7">
    <source>
        <dbReference type="HAMAP-Rule" id="MF_01659"/>
    </source>
</evidence>
<dbReference type="Pfam" id="PF02775">
    <property type="entry name" value="TPP_enzyme_C"/>
    <property type="match status" value="1"/>
</dbReference>
<dbReference type="HAMAP" id="MF_01659">
    <property type="entry name" value="MenD"/>
    <property type="match status" value="1"/>
</dbReference>
<comment type="pathway">
    <text evidence="7">Quinol/quinone metabolism; menaquinone biosynthesis.</text>
</comment>
<dbReference type="InterPro" id="IPR029061">
    <property type="entry name" value="THDP-binding"/>
</dbReference>
<dbReference type="InterPro" id="IPR012001">
    <property type="entry name" value="Thiamin_PyroP_enz_TPP-bd_dom"/>
</dbReference>
<dbReference type="RefSeq" id="WP_338750836.1">
    <property type="nucleotide sequence ID" value="NZ_CP147404.1"/>
</dbReference>
<dbReference type="EC" id="2.2.1.9" evidence="7"/>
<comment type="similarity">
    <text evidence="7">Belongs to the TPP enzyme family. MenD subfamily.</text>
</comment>